<proteinExistence type="predicted"/>
<dbReference type="KEGG" id="ptv:AA957_12875"/>
<protein>
    <submittedName>
        <fullName evidence="2">Uncharacterized protein</fullName>
    </submittedName>
</protein>
<reference evidence="3" key="2">
    <citation type="submission" date="2015-05" db="EMBL/GenBank/DDBJ databases">
        <authorList>
            <person name="Swarnkar M.K."/>
            <person name="Vyas P."/>
            <person name="Rahi P."/>
            <person name="Thakur R."/>
            <person name="Thakur N."/>
            <person name="Singh A.K."/>
            <person name="Gulati A."/>
        </authorList>
    </citation>
    <scope>NUCLEOTIDE SEQUENCE [LARGE SCALE GENOMIC DNA]</scope>
    <source>
        <strain evidence="3">745</strain>
    </source>
</reference>
<dbReference type="PATRIC" id="fig|200450.3.peg.2657"/>
<organism evidence="2 3">
    <name type="scientific">Pseudomonas trivialis</name>
    <dbReference type="NCBI Taxonomy" id="200450"/>
    <lineage>
        <taxon>Bacteria</taxon>
        <taxon>Pseudomonadati</taxon>
        <taxon>Pseudomonadota</taxon>
        <taxon>Gammaproteobacteria</taxon>
        <taxon>Pseudomonadales</taxon>
        <taxon>Pseudomonadaceae</taxon>
        <taxon>Pseudomonas</taxon>
    </lineage>
</organism>
<evidence type="ECO:0000313" key="2">
    <source>
        <dbReference type="EMBL" id="AKS06965.1"/>
    </source>
</evidence>
<dbReference type="EMBL" id="CP011507">
    <property type="protein sequence ID" value="AKS06965.1"/>
    <property type="molecule type" value="Genomic_DNA"/>
</dbReference>
<gene>
    <name evidence="2" type="ORF">AA957_12875</name>
</gene>
<dbReference type="AlphaFoldDB" id="A0A0H5ABE3"/>
<feature type="region of interest" description="Disordered" evidence="1">
    <location>
        <begin position="48"/>
        <end position="71"/>
    </location>
</feature>
<reference evidence="2 3" key="1">
    <citation type="journal article" date="2015" name="Genome Announc.">
        <title>Complete Genome Sequence of the Rhizobacterium Pseudomonas trivialis Strain IHBB745 with Multiple Plant Growth-Promoting Activities and Tolerance to Desiccation and Alkalinity.</title>
        <authorList>
            <person name="Gulati A."/>
            <person name="Swarnkar M.K."/>
            <person name="Vyas P."/>
            <person name="Rahi P."/>
            <person name="Thakur R."/>
            <person name="Thakur N."/>
            <person name="Singh A.K."/>
        </authorList>
    </citation>
    <scope>NUCLEOTIDE SEQUENCE [LARGE SCALE GENOMIC DNA]</scope>
    <source>
        <strain evidence="3">745</strain>
    </source>
</reference>
<evidence type="ECO:0000313" key="3">
    <source>
        <dbReference type="Proteomes" id="UP000036608"/>
    </source>
</evidence>
<dbReference type="Proteomes" id="UP000036608">
    <property type="component" value="Chromosome"/>
</dbReference>
<sequence>MREQFEKRFPPPPGVFWHSVQNTYVGESGWRLAADRWEAWQESRAAMIEDGGVATPSTESEKVSRHEGGQT</sequence>
<accession>A0A0H5ABE3</accession>
<name>A0A0H5ABE3_9PSED</name>
<feature type="compositionally biased region" description="Basic and acidic residues" evidence="1">
    <location>
        <begin position="59"/>
        <end position="71"/>
    </location>
</feature>
<evidence type="ECO:0000256" key="1">
    <source>
        <dbReference type="SAM" id="MobiDB-lite"/>
    </source>
</evidence>